<accession>A0ABU6SIM8</accession>
<evidence type="ECO:0000313" key="1">
    <source>
        <dbReference type="EMBL" id="MED6135965.1"/>
    </source>
</evidence>
<gene>
    <name evidence="1" type="ORF">PIB30_051618</name>
</gene>
<proteinExistence type="predicted"/>
<evidence type="ECO:0000313" key="2">
    <source>
        <dbReference type="Proteomes" id="UP001341840"/>
    </source>
</evidence>
<sequence>MGLGATSMRGWDVRVRVGERDGARGLGKWVTSYVWGHVWGYIKCGPYVKMERWVELGGARPGVHEGAWVWHHVERRDGGSSHLGYAEAWHHVGSVAPNVVWLIKGLGSF</sequence>
<protein>
    <submittedName>
        <fullName evidence="1">Uncharacterized protein</fullName>
    </submittedName>
</protein>
<organism evidence="1 2">
    <name type="scientific">Stylosanthes scabra</name>
    <dbReference type="NCBI Taxonomy" id="79078"/>
    <lineage>
        <taxon>Eukaryota</taxon>
        <taxon>Viridiplantae</taxon>
        <taxon>Streptophyta</taxon>
        <taxon>Embryophyta</taxon>
        <taxon>Tracheophyta</taxon>
        <taxon>Spermatophyta</taxon>
        <taxon>Magnoliopsida</taxon>
        <taxon>eudicotyledons</taxon>
        <taxon>Gunneridae</taxon>
        <taxon>Pentapetalae</taxon>
        <taxon>rosids</taxon>
        <taxon>fabids</taxon>
        <taxon>Fabales</taxon>
        <taxon>Fabaceae</taxon>
        <taxon>Papilionoideae</taxon>
        <taxon>50 kb inversion clade</taxon>
        <taxon>dalbergioids sensu lato</taxon>
        <taxon>Dalbergieae</taxon>
        <taxon>Pterocarpus clade</taxon>
        <taxon>Stylosanthes</taxon>
    </lineage>
</organism>
<comment type="caution">
    <text evidence="1">The sequence shown here is derived from an EMBL/GenBank/DDBJ whole genome shotgun (WGS) entry which is preliminary data.</text>
</comment>
<dbReference type="EMBL" id="JASCZI010060782">
    <property type="protein sequence ID" value="MED6135965.1"/>
    <property type="molecule type" value="Genomic_DNA"/>
</dbReference>
<reference evidence="1 2" key="1">
    <citation type="journal article" date="2023" name="Plants (Basel)">
        <title>Bridging the Gap: Combining Genomics and Transcriptomics Approaches to Understand Stylosanthes scabra, an Orphan Legume from the Brazilian Caatinga.</title>
        <authorList>
            <person name="Ferreira-Neto J.R.C."/>
            <person name="da Silva M.D."/>
            <person name="Binneck E."/>
            <person name="de Melo N.F."/>
            <person name="da Silva R.H."/>
            <person name="de Melo A.L.T.M."/>
            <person name="Pandolfi V."/>
            <person name="Bustamante F.O."/>
            <person name="Brasileiro-Vidal A.C."/>
            <person name="Benko-Iseppon A.M."/>
        </authorList>
    </citation>
    <scope>NUCLEOTIDE SEQUENCE [LARGE SCALE GENOMIC DNA]</scope>
    <source>
        <tissue evidence="1">Leaves</tissue>
    </source>
</reference>
<name>A0ABU6SIM8_9FABA</name>
<dbReference type="Proteomes" id="UP001341840">
    <property type="component" value="Unassembled WGS sequence"/>
</dbReference>
<keyword evidence="2" id="KW-1185">Reference proteome</keyword>